<keyword evidence="1" id="KW-0805">Transcription regulation</keyword>
<dbReference type="GeneID" id="74943379"/>
<organism evidence="5 6">
    <name type="scientific">Salinirubellus salinus</name>
    <dbReference type="NCBI Taxonomy" id="1364945"/>
    <lineage>
        <taxon>Archaea</taxon>
        <taxon>Methanobacteriati</taxon>
        <taxon>Methanobacteriota</taxon>
        <taxon>Stenosarchaea group</taxon>
        <taxon>Halobacteria</taxon>
        <taxon>Halobacteriales</taxon>
        <taxon>Natronomonadaceae</taxon>
        <taxon>Salinirubellus</taxon>
    </lineage>
</organism>
<dbReference type="RefSeq" id="WP_260592080.1">
    <property type="nucleotide sequence ID" value="NZ_CP104003.1"/>
</dbReference>
<evidence type="ECO:0000256" key="1">
    <source>
        <dbReference type="ARBA" id="ARBA00023015"/>
    </source>
</evidence>
<evidence type="ECO:0000313" key="6">
    <source>
        <dbReference type="Proteomes" id="UP001057580"/>
    </source>
</evidence>
<gene>
    <name evidence="5" type="ORF">N0B31_13115</name>
</gene>
<evidence type="ECO:0000259" key="3">
    <source>
        <dbReference type="Pfam" id="PF04967"/>
    </source>
</evidence>
<keyword evidence="2" id="KW-0804">Transcription</keyword>
<dbReference type="Proteomes" id="UP001057580">
    <property type="component" value="Chromosome"/>
</dbReference>
<dbReference type="Gene3D" id="1.10.10.10">
    <property type="entry name" value="Winged helix-like DNA-binding domain superfamily/Winged helix DNA-binding domain"/>
    <property type="match status" value="1"/>
</dbReference>
<dbReference type="SUPFAM" id="SSF88659">
    <property type="entry name" value="Sigma3 and sigma4 domains of RNA polymerase sigma factors"/>
    <property type="match status" value="1"/>
</dbReference>
<evidence type="ECO:0000313" key="5">
    <source>
        <dbReference type="EMBL" id="UWM53085.1"/>
    </source>
</evidence>
<dbReference type="Pfam" id="PF04967">
    <property type="entry name" value="HTH_10"/>
    <property type="match status" value="1"/>
</dbReference>
<dbReference type="AlphaFoldDB" id="A0A9E7U3C2"/>
<proteinExistence type="predicted"/>
<evidence type="ECO:0000259" key="4">
    <source>
        <dbReference type="Pfam" id="PF15915"/>
    </source>
</evidence>
<protein>
    <submittedName>
        <fullName evidence="5">Helix-turn-helix domain-containing protein</fullName>
    </submittedName>
</protein>
<dbReference type="EMBL" id="CP104003">
    <property type="protein sequence ID" value="UWM53085.1"/>
    <property type="molecule type" value="Genomic_DNA"/>
</dbReference>
<dbReference type="InterPro" id="IPR036388">
    <property type="entry name" value="WH-like_DNA-bd_sf"/>
</dbReference>
<accession>A0A9E7U3C2</accession>
<dbReference type="Pfam" id="PF15915">
    <property type="entry name" value="BAT"/>
    <property type="match status" value="1"/>
</dbReference>
<dbReference type="InterPro" id="IPR013324">
    <property type="entry name" value="RNA_pol_sigma_r3/r4-like"/>
</dbReference>
<feature type="domain" description="HTH bat-type" evidence="3">
    <location>
        <begin position="171"/>
        <end position="221"/>
    </location>
</feature>
<dbReference type="PANTHER" id="PTHR34236:SF1">
    <property type="entry name" value="DIMETHYL SULFOXIDE REDUCTASE TRANSCRIPTIONAL ACTIVATOR"/>
    <property type="match status" value="1"/>
</dbReference>
<reference evidence="5" key="1">
    <citation type="submission" date="2022-09" db="EMBL/GenBank/DDBJ databases">
        <title>Diverse halophilic archaea isolated from saline environments.</title>
        <authorList>
            <person name="Cui H.-L."/>
        </authorList>
    </citation>
    <scope>NUCLEOTIDE SEQUENCE</scope>
    <source>
        <strain evidence="5">ZS-35-S2</strain>
    </source>
</reference>
<dbReference type="PANTHER" id="PTHR34236">
    <property type="entry name" value="DIMETHYL SULFOXIDE REDUCTASE TRANSCRIPTIONAL ACTIVATOR"/>
    <property type="match status" value="1"/>
</dbReference>
<dbReference type="KEGG" id="ssai:N0B31_13115"/>
<keyword evidence="6" id="KW-1185">Reference proteome</keyword>
<feature type="domain" description="Bacterioopsin transcriptional activator GAF and HTH associated" evidence="4">
    <location>
        <begin position="9"/>
        <end position="152"/>
    </location>
</feature>
<dbReference type="InterPro" id="IPR031803">
    <property type="entry name" value="BAT_GAF/HTH-assoc"/>
</dbReference>
<name>A0A9E7U3C2_9EURY</name>
<sequence>MSDTEPLATKLVFTLEDDAYPLVRLSAAIEGEVTVAARIPATGRESPTREFLCTDTEVSETAVASLHESDRVLDAAARGHDRETCVVEVHVTDAVSRTVSEAGGIVGTASAEAGRAAFDVFVPPGGDPRATAGAVVDAHPSLALGAVRHDPSSTPLRTGPQLQQRLRDRATARQWEVLRLAYERGYFERPRGATQGDVAQALGISQKTVSQHLRAAQRHLLTGLFDDGLLRGTCTKPDD</sequence>
<dbReference type="InterPro" id="IPR007050">
    <property type="entry name" value="HTH_bacterioopsin"/>
</dbReference>
<evidence type="ECO:0000256" key="2">
    <source>
        <dbReference type="ARBA" id="ARBA00023163"/>
    </source>
</evidence>